<name>A0ACA9K329_9GLOM</name>
<accession>A0ACA9K329</accession>
<comment type="caution">
    <text evidence="1">The sequence shown here is derived from an EMBL/GenBank/DDBJ whole genome shotgun (WGS) entry which is preliminary data.</text>
</comment>
<organism evidence="1 2">
    <name type="scientific">Dentiscutata heterogama</name>
    <dbReference type="NCBI Taxonomy" id="1316150"/>
    <lineage>
        <taxon>Eukaryota</taxon>
        <taxon>Fungi</taxon>
        <taxon>Fungi incertae sedis</taxon>
        <taxon>Mucoromycota</taxon>
        <taxon>Glomeromycotina</taxon>
        <taxon>Glomeromycetes</taxon>
        <taxon>Diversisporales</taxon>
        <taxon>Gigasporaceae</taxon>
        <taxon>Dentiscutata</taxon>
    </lineage>
</organism>
<evidence type="ECO:0000313" key="2">
    <source>
        <dbReference type="Proteomes" id="UP000789702"/>
    </source>
</evidence>
<dbReference type="Proteomes" id="UP000789702">
    <property type="component" value="Unassembled WGS sequence"/>
</dbReference>
<gene>
    <name evidence="1" type="ORF">DHETER_LOCUS712</name>
</gene>
<protein>
    <submittedName>
        <fullName evidence="1">16869_t:CDS:1</fullName>
    </submittedName>
</protein>
<dbReference type="EMBL" id="CAJVPU010000380">
    <property type="protein sequence ID" value="CAG8448584.1"/>
    <property type="molecule type" value="Genomic_DNA"/>
</dbReference>
<sequence>MSAAREICVGVSRIFHSDAQMLEYAMEITVTITNTVFINTAINQAAYLYNRKADDDF</sequence>
<reference evidence="1" key="1">
    <citation type="submission" date="2021-06" db="EMBL/GenBank/DDBJ databases">
        <authorList>
            <person name="Kallberg Y."/>
            <person name="Tangrot J."/>
            <person name="Rosling A."/>
        </authorList>
    </citation>
    <scope>NUCLEOTIDE SEQUENCE</scope>
    <source>
        <strain evidence="1">IL203A</strain>
    </source>
</reference>
<proteinExistence type="predicted"/>
<evidence type="ECO:0000313" key="1">
    <source>
        <dbReference type="EMBL" id="CAG8448584.1"/>
    </source>
</evidence>
<keyword evidence="2" id="KW-1185">Reference proteome</keyword>